<dbReference type="InterPro" id="IPR021005">
    <property type="entry name" value="Znf_CGNR"/>
</dbReference>
<dbReference type="PANTHER" id="PTHR35525:SF3">
    <property type="entry name" value="BLL6575 PROTEIN"/>
    <property type="match status" value="1"/>
</dbReference>
<dbReference type="EMBL" id="JACCBF010000001">
    <property type="protein sequence ID" value="NYD32496.1"/>
    <property type="molecule type" value="Genomic_DNA"/>
</dbReference>
<dbReference type="Proteomes" id="UP000582231">
    <property type="component" value="Unassembled WGS sequence"/>
</dbReference>
<protein>
    <submittedName>
        <fullName evidence="2">Putative RNA-binding Zn ribbon-like protein</fullName>
    </submittedName>
</protein>
<dbReference type="RefSeq" id="WP_179728662.1">
    <property type="nucleotide sequence ID" value="NZ_BAABEF010000001.1"/>
</dbReference>
<gene>
    <name evidence="2" type="ORF">BJ958_004042</name>
</gene>
<keyword evidence="3" id="KW-1185">Reference proteome</keyword>
<reference evidence="2 3" key="1">
    <citation type="submission" date="2020-07" db="EMBL/GenBank/DDBJ databases">
        <title>Sequencing the genomes of 1000 actinobacteria strains.</title>
        <authorList>
            <person name="Klenk H.-P."/>
        </authorList>
    </citation>
    <scope>NUCLEOTIDE SEQUENCE [LARGE SCALE GENOMIC DNA]</scope>
    <source>
        <strain evidence="2 3">DSM 19082</strain>
    </source>
</reference>
<accession>A0A852RTE7</accession>
<dbReference type="SUPFAM" id="SSF160904">
    <property type="entry name" value="Jann2411-like"/>
    <property type="match status" value="1"/>
</dbReference>
<feature type="domain" description="Zinc finger CGNR" evidence="1">
    <location>
        <begin position="118"/>
        <end position="160"/>
    </location>
</feature>
<name>A0A852RTE7_9ACTN</name>
<dbReference type="PANTHER" id="PTHR35525">
    <property type="entry name" value="BLL6575 PROTEIN"/>
    <property type="match status" value="1"/>
</dbReference>
<dbReference type="AlphaFoldDB" id="A0A852RTE7"/>
<sequence>MREARCSVGTLQTALALAYPRTDRRRILAGGPAGLTAEDAPALRTAVQDALASLSEVDLTRRANALLAEHDAQVALVRHDMLSWHLHATSRRRGRTSDAISQFALSLLLIVAAGDQDRLTNCADTTCDSIVFDASRNRSRRFCSTACGNRHAVAAFRERRRQE</sequence>
<evidence type="ECO:0000313" key="3">
    <source>
        <dbReference type="Proteomes" id="UP000582231"/>
    </source>
</evidence>
<evidence type="ECO:0000259" key="1">
    <source>
        <dbReference type="Pfam" id="PF11706"/>
    </source>
</evidence>
<organism evidence="2 3">
    <name type="scientific">Nocardioides kongjuensis</name>
    <dbReference type="NCBI Taxonomy" id="349522"/>
    <lineage>
        <taxon>Bacteria</taxon>
        <taxon>Bacillati</taxon>
        <taxon>Actinomycetota</taxon>
        <taxon>Actinomycetes</taxon>
        <taxon>Propionibacteriales</taxon>
        <taxon>Nocardioidaceae</taxon>
        <taxon>Nocardioides</taxon>
    </lineage>
</organism>
<proteinExistence type="predicted"/>
<evidence type="ECO:0000313" key="2">
    <source>
        <dbReference type="EMBL" id="NYD32496.1"/>
    </source>
</evidence>
<dbReference type="InterPro" id="IPR010852">
    <property type="entry name" value="ABATE"/>
</dbReference>
<dbReference type="InterPro" id="IPR023286">
    <property type="entry name" value="ABATE_dom_sf"/>
</dbReference>
<dbReference type="Pfam" id="PF11706">
    <property type="entry name" value="zf-CGNR"/>
    <property type="match status" value="1"/>
</dbReference>
<dbReference type="Gene3D" id="1.10.3300.10">
    <property type="entry name" value="Jann2411-like domain"/>
    <property type="match status" value="1"/>
</dbReference>
<comment type="caution">
    <text evidence="2">The sequence shown here is derived from an EMBL/GenBank/DDBJ whole genome shotgun (WGS) entry which is preliminary data.</text>
</comment>